<keyword evidence="2" id="KW-1185">Reference proteome</keyword>
<dbReference type="KEGG" id="lcre:Pla8534_71150"/>
<reference evidence="1 2" key="1">
    <citation type="submission" date="2019-02" db="EMBL/GenBank/DDBJ databases">
        <title>Deep-cultivation of Planctomycetes and their phenomic and genomic characterization uncovers novel biology.</title>
        <authorList>
            <person name="Wiegand S."/>
            <person name="Jogler M."/>
            <person name="Boedeker C."/>
            <person name="Pinto D."/>
            <person name="Vollmers J."/>
            <person name="Rivas-Marin E."/>
            <person name="Kohn T."/>
            <person name="Peeters S.H."/>
            <person name="Heuer A."/>
            <person name="Rast P."/>
            <person name="Oberbeckmann S."/>
            <person name="Bunk B."/>
            <person name="Jeske O."/>
            <person name="Meyerdierks A."/>
            <person name="Storesund J.E."/>
            <person name="Kallscheuer N."/>
            <person name="Luecker S."/>
            <person name="Lage O.M."/>
            <person name="Pohl T."/>
            <person name="Merkel B.J."/>
            <person name="Hornburger P."/>
            <person name="Mueller R.-W."/>
            <person name="Bruemmer F."/>
            <person name="Labrenz M."/>
            <person name="Spormann A.M."/>
            <person name="Op den Camp H."/>
            <person name="Overmann J."/>
            <person name="Amann R."/>
            <person name="Jetten M.S.M."/>
            <person name="Mascher T."/>
            <person name="Medema M.H."/>
            <person name="Devos D.P."/>
            <person name="Kaster A.-K."/>
            <person name="Ovreas L."/>
            <person name="Rohde M."/>
            <person name="Galperin M.Y."/>
            <person name="Jogler C."/>
        </authorList>
    </citation>
    <scope>NUCLEOTIDE SEQUENCE [LARGE SCALE GENOMIC DNA]</scope>
    <source>
        <strain evidence="1 2">Pla85_3_4</strain>
    </source>
</reference>
<evidence type="ECO:0000313" key="2">
    <source>
        <dbReference type="Proteomes" id="UP000317648"/>
    </source>
</evidence>
<protein>
    <recommendedName>
        <fullName evidence="3">TPM domain-containing protein</fullName>
    </recommendedName>
</protein>
<organism evidence="1 2">
    <name type="scientific">Lignipirellula cremea</name>
    <dbReference type="NCBI Taxonomy" id="2528010"/>
    <lineage>
        <taxon>Bacteria</taxon>
        <taxon>Pseudomonadati</taxon>
        <taxon>Planctomycetota</taxon>
        <taxon>Planctomycetia</taxon>
        <taxon>Pirellulales</taxon>
        <taxon>Pirellulaceae</taxon>
        <taxon>Lignipirellula</taxon>
    </lineage>
</organism>
<dbReference type="AlphaFoldDB" id="A0A518E536"/>
<dbReference type="EMBL" id="CP036433">
    <property type="protein sequence ID" value="QDU99202.1"/>
    <property type="molecule type" value="Genomic_DNA"/>
</dbReference>
<name>A0A518E536_9BACT</name>
<proteinExistence type="predicted"/>
<dbReference type="RefSeq" id="WP_197442834.1">
    <property type="nucleotide sequence ID" value="NZ_CP036433.1"/>
</dbReference>
<dbReference type="Proteomes" id="UP000317648">
    <property type="component" value="Chromosome"/>
</dbReference>
<accession>A0A518E536</accession>
<sequence length="200" mass="21180">MKKYWKRCLQWGLPAALCLAPLGCQHGHGSFMRPLAPAPAPLGSVIDQINMTQETNAEMSKFVIYAHEFELNDNGVGSWKLNEYGQDHVKRIAANLNKGDDFLVIVERSQTSIKPGTVYELPVHFNEDLDRKRRQVIVASMIALGVPGAADRVVVAPAFAEGLNAGEAAAANARGSQGFGGGYGGFGGGFGGGGFGGGFN</sequence>
<evidence type="ECO:0008006" key="3">
    <source>
        <dbReference type="Google" id="ProtNLM"/>
    </source>
</evidence>
<evidence type="ECO:0000313" key="1">
    <source>
        <dbReference type="EMBL" id="QDU99202.1"/>
    </source>
</evidence>
<gene>
    <name evidence="1" type="ORF">Pla8534_71150</name>
</gene>